<feature type="binding site" evidence="4">
    <location>
        <position position="53"/>
    </location>
    <ligand>
        <name>substrate</name>
    </ligand>
</feature>
<keyword evidence="3 4" id="KW-0067">ATP-binding</keyword>
<keyword evidence="7" id="KW-1185">Reference proteome</keyword>
<dbReference type="GO" id="GO:0035999">
    <property type="term" value="P:tetrahydrofolate interconversion"/>
    <property type="evidence" value="ECO:0007669"/>
    <property type="project" value="TreeGrafter"/>
</dbReference>
<dbReference type="PANTHER" id="PTHR23407:SF1">
    <property type="entry name" value="5-FORMYLTETRAHYDROFOLATE CYCLO-LIGASE"/>
    <property type="match status" value="1"/>
</dbReference>
<proteinExistence type="inferred from homology"/>
<dbReference type="GO" id="GO:0009396">
    <property type="term" value="P:folic acid-containing compound biosynthetic process"/>
    <property type="evidence" value="ECO:0007669"/>
    <property type="project" value="TreeGrafter"/>
</dbReference>
<dbReference type="GO" id="GO:0030272">
    <property type="term" value="F:5-formyltetrahydrofolate cyclo-ligase activity"/>
    <property type="evidence" value="ECO:0007669"/>
    <property type="project" value="UniProtKB-EC"/>
</dbReference>
<protein>
    <recommendedName>
        <fullName evidence="5">5-formyltetrahydrofolate cyclo-ligase</fullName>
        <ecNumber evidence="5">6.3.3.2</ecNumber>
    </recommendedName>
</protein>
<comment type="similarity">
    <text evidence="1 5">Belongs to the 5-formyltetrahydrofolate cyclo-ligase family.</text>
</comment>
<comment type="caution">
    <text evidence="6">The sequence shown here is derived from an EMBL/GenBank/DDBJ whole genome shotgun (WGS) entry which is preliminary data.</text>
</comment>
<dbReference type="Proteomes" id="UP000278746">
    <property type="component" value="Unassembled WGS sequence"/>
</dbReference>
<dbReference type="RefSeq" id="WP_122896445.1">
    <property type="nucleotide sequence ID" value="NZ_RHIB01000001.1"/>
</dbReference>
<dbReference type="GO" id="GO:0005524">
    <property type="term" value="F:ATP binding"/>
    <property type="evidence" value="ECO:0007669"/>
    <property type="project" value="UniProtKB-KW"/>
</dbReference>
<dbReference type="NCBIfam" id="TIGR02727">
    <property type="entry name" value="MTHFS_bact"/>
    <property type="match status" value="1"/>
</dbReference>
<dbReference type="InterPro" id="IPR037171">
    <property type="entry name" value="NagB/RpiA_transferase-like"/>
</dbReference>
<keyword evidence="6" id="KW-0436">Ligase</keyword>
<evidence type="ECO:0000256" key="2">
    <source>
        <dbReference type="ARBA" id="ARBA00022741"/>
    </source>
</evidence>
<dbReference type="AlphaFoldDB" id="A0A3M7TU07"/>
<feature type="binding site" evidence="4">
    <location>
        <position position="58"/>
    </location>
    <ligand>
        <name>substrate</name>
    </ligand>
</feature>
<evidence type="ECO:0000256" key="1">
    <source>
        <dbReference type="ARBA" id="ARBA00010638"/>
    </source>
</evidence>
<evidence type="ECO:0000256" key="4">
    <source>
        <dbReference type="PIRSR" id="PIRSR006806-1"/>
    </source>
</evidence>
<dbReference type="Gene3D" id="3.40.50.10420">
    <property type="entry name" value="NagB/RpiA/CoA transferase-like"/>
    <property type="match status" value="1"/>
</dbReference>
<keyword evidence="2 4" id="KW-0547">Nucleotide-binding</keyword>
<evidence type="ECO:0000313" key="6">
    <source>
        <dbReference type="EMBL" id="RNA68923.1"/>
    </source>
</evidence>
<name>A0A3M7TU07_9BACI</name>
<evidence type="ECO:0000256" key="5">
    <source>
        <dbReference type="RuleBase" id="RU361279"/>
    </source>
</evidence>
<keyword evidence="5" id="KW-0479">Metal-binding</keyword>
<feature type="binding site" evidence="4">
    <location>
        <begin position="137"/>
        <end position="145"/>
    </location>
    <ligand>
        <name>ATP</name>
        <dbReference type="ChEBI" id="CHEBI:30616"/>
    </ligand>
</feature>
<gene>
    <name evidence="6" type="ORF">EBO34_02880</name>
</gene>
<organism evidence="6 7">
    <name type="scientific">Alteribacter keqinensis</name>
    <dbReference type="NCBI Taxonomy" id="2483800"/>
    <lineage>
        <taxon>Bacteria</taxon>
        <taxon>Bacillati</taxon>
        <taxon>Bacillota</taxon>
        <taxon>Bacilli</taxon>
        <taxon>Bacillales</taxon>
        <taxon>Bacillaceae</taxon>
        <taxon>Alteribacter</taxon>
    </lineage>
</organism>
<comment type="cofactor">
    <cofactor evidence="5">
        <name>Mg(2+)</name>
        <dbReference type="ChEBI" id="CHEBI:18420"/>
    </cofactor>
</comment>
<dbReference type="InterPro" id="IPR002698">
    <property type="entry name" value="FTHF_cligase"/>
</dbReference>
<reference evidence="6 7" key="1">
    <citation type="submission" date="2018-10" db="EMBL/GenBank/DDBJ databases">
        <title>Bacillus Keqinensis sp. nov., a moderately halophilic bacterium isolated from a saline-alkaline lake.</title>
        <authorList>
            <person name="Wang H."/>
        </authorList>
    </citation>
    <scope>NUCLEOTIDE SEQUENCE [LARGE SCALE GENOMIC DNA]</scope>
    <source>
        <strain evidence="6 7">KQ-3</strain>
    </source>
</reference>
<dbReference type="PANTHER" id="PTHR23407">
    <property type="entry name" value="ATPASE INHIBITOR/5-FORMYLTETRAHYDROFOLATE CYCLO-LIGASE"/>
    <property type="match status" value="1"/>
</dbReference>
<dbReference type="EMBL" id="RHIB01000001">
    <property type="protein sequence ID" value="RNA68923.1"/>
    <property type="molecule type" value="Genomic_DNA"/>
</dbReference>
<comment type="catalytic activity">
    <reaction evidence="5">
        <text>(6S)-5-formyl-5,6,7,8-tetrahydrofolate + ATP = (6R)-5,10-methenyltetrahydrofolate + ADP + phosphate</text>
        <dbReference type="Rhea" id="RHEA:10488"/>
        <dbReference type="ChEBI" id="CHEBI:30616"/>
        <dbReference type="ChEBI" id="CHEBI:43474"/>
        <dbReference type="ChEBI" id="CHEBI:57455"/>
        <dbReference type="ChEBI" id="CHEBI:57457"/>
        <dbReference type="ChEBI" id="CHEBI:456216"/>
        <dbReference type="EC" id="6.3.3.2"/>
    </reaction>
</comment>
<evidence type="ECO:0000313" key="7">
    <source>
        <dbReference type="Proteomes" id="UP000278746"/>
    </source>
</evidence>
<accession>A0A3M7TU07</accession>
<dbReference type="GO" id="GO:0046872">
    <property type="term" value="F:metal ion binding"/>
    <property type="evidence" value="ECO:0007669"/>
    <property type="project" value="UniProtKB-KW"/>
</dbReference>
<dbReference type="OrthoDB" id="9801938at2"/>
<keyword evidence="5" id="KW-0460">Magnesium</keyword>
<dbReference type="InterPro" id="IPR024185">
    <property type="entry name" value="FTHF_cligase-like_sf"/>
</dbReference>
<feature type="binding site" evidence="4">
    <location>
        <begin position="7"/>
        <end position="11"/>
    </location>
    <ligand>
        <name>ATP</name>
        <dbReference type="ChEBI" id="CHEBI:30616"/>
    </ligand>
</feature>
<sequence>MEAKEVKRLMRNEVKHHLSKEDPEDLALKTSKIHNILFEQPEWKRAGNVGITLSVGREIDTYEILARGLEENKQMAAPKCDPDKKTLIFYHITSLEQLEDSFYGLKEPDLLKCKKVNEDDLDFLLVPGIVYSDKGYRIGYGGGYYDRFLSGNPSLYTCSLAYEIQLRDNLPTEEHDIAVKSIITEKRFIRP</sequence>
<dbReference type="Pfam" id="PF01812">
    <property type="entry name" value="5-FTHF_cyc-lig"/>
    <property type="match status" value="1"/>
</dbReference>
<dbReference type="SUPFAM" id="SSF100950">
    <property type="entry name" value="NagB/RpiA/CoA transferase-like"/>
    <property type="match status" value="1"/>
</dbReference>
<dbReference type="PIRSF" id="PIRSF006806">
    <property type="entry name" value="FTHF_cligase"/>
    <property type="match status" value="1"/>
</dbReference>
<dbReference type="EC" id="6.3.3.2" evidence="5"/>
<evidence type="ECO:0000256" key="3">
    <source>
        <dbReference type="ARBA" id="ARBA00022840"/>
    </source>
</evidence>